<dbReference type="Gene3D" id="3.40.50.1820">
    <property type="entry name" value="alpha/beta hydrolase"/>
    <property type="match status" value="1"/>
</dbReference>
<dbReference type="PANTHER" id="PTHR43194">
    <property type="entry name" value="HYDROLASE ALPHA/BETA FOLD FAMILY"/>
    <property type="match status" value="1"/>
</dbReference>
<dbReference type="Pfam" id="PF00561">
    <property type="entry name" value="Abhydrolase_1"/>
    <property type="match status" value="1"/>
</dbReference>
<evidence type="ECO:0000259" key="1">
    <source>
        <dbReference type="Pfam" id="PF00561"/>
    </source>
</evidence>
<evidence type="ECO:0000313" key="3">
    <source>
        <dbReference type="Proteomes" id="UP000515734"/>
    </source>
</evidence>
<feature type="domain" description="AB hydrolase-1" evidence="1">
    <location>
        <begin position="22"/>
        <end position="251"/>
    </location>
</feature>
<dbReference type="Proteomes" id="UP000515734">
    <property type="component" value="Chromosome"/>
</dbReference>
<dbReference type="EMBL" id="AP023287">
    <property type="protein sequence ID" value="BCI53016.1"/>
    <property type="molecule type" value="Genomic_DNA"/>
</dbReference>
<keyword evidence="2" id="KW-0378">Hydrolase</keyword>
<reference evidence="2 3" key="1">
    <citation type="submission" date="2020-07" db="EMBL/GenBank/DDBJ databases">
        <title>Complete genome sequence of Mycolicibacterium litorale like strain isolated from cardiac implantable electronic device infection.</title>
        <authorList>
            <person name="Fukano H."/>
            <person name="Miyama H."/>
            <person name="Hoshino Y."/>
        </authorList>
    </citation>
    <scope>NUCLEOTIDE SEQUENCE [LARGE SCALE GENOMIC DNA]</scope>
    <source>
        <strain evidence="2 3">NIIDNTM18</strain>
    </source>
</reference>
<gene>
    <name evidence="2" type="ORF">NIIDNTM18_22940</name>
</gene>
<dbReference type="GO" id="GO:0016787">
    <property type="term" value="F:hydrolase activity"/>
    <property type="evidence" value="ECO:0007669"/>
    <property type="project" value="UniProtKB-KW"/>
</dbReference>
<dbReference type="PANTHER" id="PTHR43194:SF2">
    <property type="entry name" value="PEROXISOMAL MEMBRANE PROTEIN LPX1"/>
    <property type="match status" value="1"/>
</dbReference>
<organism evidence="2 3">
    <name type="scientific">Mycolicibacterium litorale</name>
    <dbReference type="NCBI Taxonomy" id="758802"/>
    <lineage>
        <taxon>Bacteria</taxon>
        <taxon>Bacillati</taxon>
        <taxon>Actinomycetota</taxon>
        <taxon>Actinomycetes</taxon>
        <taxon>Mycobacteriales</taxon>
        <taxon>Mycobacteriaceae</taxon>
        <taxon>Mycolicibacterium</taxon>
    </lineage>
</organism>
<dbReference type="InterPro" id="IPR000073">
    <property type="entry name" value="AB_hydrolase_1"/>
</dbReference>
<protein>
    <submittedName>
        <fullName evidence="2">Alpha/beta hydrolase</fullName>
    </submittedName>
</protein>
<sequence length="266" mass="27640">MTTETVRLNGIDVAYTKAGSGPPVVLIHGLAEGRRSWRVVQESLTGVTTYAYDLRGHGATTVGRPDGTLAQLRDDLLAFLENVTGPAVCVGFSLGGTIVLSAAAHRPGLVKSVVALGTSSVVGRGAQSFYGERIELFRGSDVEAKKAALLADTAAALHNPESDVDAVTAARMAAVGDAHGYVNASTAMARLRDEPLTPELSRIGADVDVHIIGADHDSFCPRKAAQIILDAIGHARYAEISGAGHLMLVDQPDQVVAALQQALATA</sequence>
<dbReference type="SUPFAM" id="SSF53474">
    <property type="entry name" value="alpha/beta-Hydrolases"/>
    <property type="match status" value="1"/>
</dbReference>
<dbReference type="InterPro" id="IPR050228">
    <property type="entry name" value="Carboxylesterase_BioH"/>
</dbReference>
<dbReference type="AlphaFoldDB" id="A0A6S6P4N7"/>
<name>A0A6S6P4N7_9MYCO</name>
<evidence type="ECO:0000313" key="2">
    <source>
        <dbReference type="EMBL" id="BCI53016.1"/>
    </source>
</evidence>
<accession>A0A6S6P4N7</accession>
<proteinExistence type="predicted"/>
<dbReference type="InterPro" id="IPR029058">
    <property type="entry name" value="AB_hydrolase_fold"/>
</dbReference>